<dbReference type="InterPro" id="IPR013216">
    <property type="entry name" value="Methyltransf_11"/>
</dbReference>
<dbReference type="Pfam" id="PF08241">
    <property type="entry name" value="Methyltransf_11"/>
    <property type="match status" value="1"/>
</dbReference>
<gene>
    <name evidence="2" type="ORF">TUBRATIS_29730</name>
</gene>
<dbReference type="Gene3D" id="3.40.50.150">
    <property type="entry name" value="Vaccinia Virus protein VP39"/>
    <property type="match status" value="1"/>
</dbReference>
<sequence>MKLPEATLPPQLFYNKEGALKYTENSRIKIIQEQMAERCIEISEKTEGIALDIGCGSGTSTQALSKRDFFSIGIDISKDMLDLFDGHKILSDMGEGLPFLPGSFDLIISVSAIQWLFESYKTEHIPIKRLRRFFKDLYMVIKRDGKIVIQFYCNEKQTDILKREAINAGFYEGVVIEGNGKNKKSYLVLQCIKPKVDYQNKIKNKRRK</sequence>
<dbReference type="OrthoDB" id="2877at2759"/>
<dbReference type="SUPFAM" id="SSF53335">
    <property type="entry name" value="S-adenosyl-L-methionine-dependent methyltransferases"/>
    <property type="match status" value="1"/>
</dbReference>
<dbReference type="InterPro" id="IPR039769">
    <property type="entry name" value="Bud23-like"/>
</dbReference>
<dbReference type="STRING" id="291195.A0A437AHL2"/>
<accession>A0A437AHL2</accession>
<organism evidence="2 3">
    <name type="scientific">Tubulinosema ratisbonensis</name>
    <dbReference type="NCBI Taxonomy" id="291195"/>
    <lineage>
        <taxon>Eukaryota</taxon>
        <taxon>Fungi</taxon>
        <taxon>Fungi incertae sedis</taxon>
        <taxon>Microsporidia</taxon>
        <taxon>Tubulinosematoidea</taxon>
        <taxon>Tubulinosematidae</taxon>
        <taxon>Tubulinosema</taxon>
    </lineage>
</organism>
<dbReference type="GO" id="GO:0016435">
    <property type="term" value="F:rRNA (guanine) methyltransferase activity"/>
    <property type="evidence" value="ECO:0007669"/>
    <property type="project" value="InterPro"/>
</dbReference>
<evidence type="ECO:0000313" key="3">
    <source>
        <dbReference type="Proteomes" id="UP000282876"/>
    </source>
</evidence>
<dbReference type="InterPro" id="IPR029063">
    <property type="entry name" value="SAM-dependent_MTases_sf"/>
</dbReference>
<dbReference type="CDD" id="cd02440">
    <property type="entry name" value="AdoMet_MTases"/>
    <property type="match status" value="1"/>
</dbReference>
<dbReference type="VEuPathDB" id="MicrosporidiaDB:TUBRATIS_29730"/>
<dbReference type="EMBL" id="RCSS01000832">
    <property type="protein sequence ID" value="RVD90607.1"/>
    <property type="molecule type" value="Genomic_DNA"/>
</dbReference>
<feature type="domain" description="Methyltransferase type 11" evidence="1">
    <location>
        <begin position="51"/>
        <end position="149"/>
    </location>
</feature>
<dbReference type="PANTHER" id="PTHR12734:SF0">
    <property type="entry name" value="18S RRNA (GUANINE-N(7))-METHYLTRANSFERASE-RELATED"/>
    <property type="match status" value="1"/>
</dbReference>
<protein>
    <recommendedName>
        <fullName evidence="1">Methyltransferase type 11 domain-containing protein</fullName>
    </recommendedName>
</protein>
<dbReference type="PANTHER" id="PTHR12734">
    <property type="entry name" value="METHYLTRANSFERASE-RELATED"/>
    <property type="match status" value="1"/>
</dbReference>
<dbReference type="Proteomes" id="UP000282876">
    <property type="component" value="Unassembled WGS sequence"/>
</dbReference>
<comment type="caution">
    <text evidence="2">The sequence shown here is derived from an EMBL/GenBank/DDBJ whole genome shotgun (WGS) entry which is preliminary data.</text>
</comment>
<name>A0A437AHL2_9MICR</name>
<dbReference type="GO" id="GO:0070476">
    <property type="term" value="P:rRNA (guanine-N7)-methylation"/>
    <property type="evidence" value="ECO:0007669"/>
    <property type="project" value="InterPro"/>
</dbReference>
<proteinExistence type="predicted"/>
<dbReference type="GO" id="GO:0005730">
    <property type="term" value="C:nucleolus"/>
    <property type="evidence" value="ECO:0007669"/>
    <property type="project" value="TreeGrafter"/>
</dbReference>
<evidence type="ECO:0000313" key="2">
    <source>
        <dbReference type="EMBL" id="RVD90607.1"/>
    </source>
</evidence>
<reference evidence="2 3" key="1">
    <citation type="submission" date="2018-10" db="EMBL/GenBank/DDBJ databases">
        <title>Draft genome sequence of the microsporidian Tubulinosema ratisbonensis.</title>
        <authorList>
            <person name="Polonais V."/>
            <person name="Peyretaillade E."/>
            <person name="Niehus S."/>
            <person name="Wawrzyniak I."/>
            <person name="Franchet A."/>
            <person name="Gaspin C."/>
            <person name="Reichstadt M."/>
            <person name="Belser C."/>
            <person name="Labadie K."/>
            <person name="Delbac F."/>
            <person name="Ferrandon D."/>
        </authorList>
    </citation>
    <scope>NUCLEOTIDE SEQUENCE [LARGE SCALE GENOMIC DNA]</scope>
    <source>
        <strain evidence="2 3">Franzen</strain>
    </source>
</reference>
<dbReference type="AlphaFoldDB" id="A0A437AHL2"/>
<evidence type="ECO:0000259" key="1">
    <source>
        <dbReference type="Pfam" id="PF08241"/>
    </source>
</evidence>
<keyword evidence="3" id="KW-1185">Reference proteome</keyword>